<proteinExistence type="predicted"/>
<dbReference type="AlphaFoldDB" id="A0AAV9BPS6"/>
<gene>
    <name evidence="2" type="ORF">QJS04_geneDACA014736</name>
</gene>
<sequence>MVSMAMETYKLLFQTKYIPQGLLSLYVFWGILEFLIGLRIYVEMLEWQSEVKTQLKTLEDSAALLIKFIDTLSEEEHPSDKQYNQQMLDDQHQVMLLIPYSHSRQVLLQCYH</sequence>
<organism evidence="2 3">
    <name type="scientific">Acorus gramineus</name>
    <name type="common">Dwarf sweet flag</name>
    <dbReference type="NCBI Taxonomy" id="55184"/>
    <lineage>
        <taxon>Eukaryota</taxon>
        <taxon>Viridiplantae</taxon>
        <taxon>Streptophyta</taxon>
        <taxon>Embryophyta</taxon>
        <taxon>Tracheophyta</taxon>
        <taxon>Spermatophyta</taxon>
        <taxon>Magnoliopsida</taxon>
        <taxon>Liliopsida</taxon>
        <taxon>Acoraceae</taxon>
        <taxon>Acorus</taxon>
    </lineage>
</organism>
<evidence type="ECO:0000256" key="1">
    <source>
        <dbReference type="SAM" id="Phobius"/>
    </source>
</evidence>
<keyword evidence="3" id="KW-1185">Reference proteome</keyword>
<reference evidence="2" key="2">
    <citation type="submission" date="2023-06" db="EMBL/GenBank/DDBJ databases">
        <authorList>
            <person name="Ma L."/>
            <person name="Liu K.-W."/>
            <person name="Li Z."/>
            <person name="Hsiao Y.-Y."/>
            <person name="Qi Y."/>
            <person name="Fu T."/>
            <person name="Tang G."/>
            <person name="Zhang D."/>
            <person name="Sun W.-H."/>
            <person name="Liu D.-K."/>
            <person name="Li Y."/>
            <person name="Chen G.-Z."/>
            <person name="Liu X.-D."/>
            <person name="Liao X.-Y."/>
            <person name="Jiang Y.-T."/>
            <person name="Yu X."/>
            <person name="Hao Y."/>
            <person name="Huang J."/>
            <person name="Zhao X.-W."/>
            <person name="Ke S."/>
            <person name="Chen Y.-Y."/>
            <person name="Wu W.-L."/>
            <person name="Hsu J.-L."/>
            <person name="Lin Y.-F."/>
            <person name="Huang M.-D."/>
            <person name="Li C.-Y."/>
            <person name="Huang L."/>
            <person name="Wang Z.-W."/>
            <person name="Zhao X."/>
            <person name="Zhong W.-Y."/>
            <person name="Peng D.-H."/>
            <person name="Ahmad S."/>
            <person name="Lan S."/>
            <person name="Zhang J.-S."/>
            <person name="Tsai W.-C."/>
            <person name="Van De Peer Y."/>
            <person name="Liu Z.-J."/>
        </authorList>
    </citation>
    <scope>NUCLEOTIDE SEQUENCE</scope>
    <source>
        <strain evidence="2">SCP</strain>
        <tissue evidence="2">Leaves</tissue>
    </source>
</reference>
<dbReference type="EMBL" id="JAUJYN010000002">
    <property type="protein sequence ID" value="KAK1278579.1"/>
    <property type="molecule type" value="Genomic_DNA"/>
</dbReference>
<protein>
    <submittedName>
        <fullName evidence="2">Uncharacterized protein</fullName>
    </submittedName>
</protein>
<evidence type="ECO:0000313" key="3">
    <source>
        <dbReference type="Proteomes" id="UP001179952"/>
    </source>
</evidence>
<feature type="transmembrane region" description="Helical" evidence="1">
    <location>
        <begin position="20"/>
        <end position="42"/>
    </location>
</feature>
<name>A0AAV9BPS6_ACOGR</name>
<keyword evidence="1" id="KW-0472">Membrane</keyword>
<reference evidence="2" key="1">
    <citation type="journal article" date="2023" name="Nat. Commun.">
        <title>Diploid and tetraploid genomes of Acorus and the evolution of monocots.</title>
        <authorList>
            <person name="Ma L."/>
            <person name="Liu K.W."/>
            <person name="Li Z."/>
            <person name="Hsiao Y.Y."/>
            <person name="Qi Y."/>
            <person name="Fu T."/>
            <person name="Tang G.D."/>
            <person name="Zhang D."/>
            <person name="Sun W.H."/>
            <person name="Liu D.K."/>
            <person name="Li Y."/>
            <person name="Chen G.Z."/>
            <person name="Liu X.D."/>
            <person name="Liao X.Y."/>
            <person name="Jiang Y.T."/>
            <person name="Yu X."/>
            <person name="Hao Y."/>
            <person name="Huang J."/>
            <person name="Zhao X.W."/>
            <person name="Ke S."/>
            <person name="Chen Y.Y."/>
            <person name="Wu W.L."/>
            <person name="Hsu J.L."/>
            <person name="Lin Y.F."/>
            <person name="Huang M.D."/>
            <person name="Li C.Y."/>
            <person name="Huang L."/>
            <person name="Wang Z.W."/>
            <person name="Zhao X."/>
            <person name="Zhong W.Y."/>
            <person name="Peng D.H."/>
            <person name="Ahmad S."/>
            <person name="Lan S."/>
            <person name="Zhang J.S."/>
            <person name="Tsai W.C."/>
            <person name="Van de Peer Y."/>
            <person name="Liu Z.J."/>
        </authorList>
    </citation>
    <scope>NUCLEOTIDE SEQUENCE</scope>
    <source>
        <strain evidence="2">SCP</strain>
    </source>
</reference>
<keyword evidence="1" id="KW-1133">Transmembrane helix</keyword>
<dbReference type="Proteomes" id="UP001179952">
    <property type="component" value="Unassembled WGS sequence"/>
</dbReference>
<accession>A0AAV9BPS6</accession>
<comment type="caution">
    <text evidence="2">The sequence shown here is derived from an EMBL/GenBank/DDBJ whole genome shotgun (WGS) entry which is preliminary data.</text>
</comment>
<keyword evidence="1" id="KW-0812">Transmembrane</keyword>
<evidence type="ECO:0000313" key="2">
    <source>
        <dbReference type="EMBL" id="KAK1278579.1"/>
    </source>
</evidence>